<dbReference type="SMART" id="SM00908">
    <property type="entry name" value="Gal-bind_lectin"/>
    <property type="match status" value="2"/>
</dbReference>
<dbReference type="EMBL" id="JACAGB010000039">
    <property type="protein sequence ID" value="KAF6289631.1"/>
    <property type="molecule type" value="Genomic_DNA"/>
</dbReference>
<keyword evidence="5" id="KW-1185">Reference proteome</keyword>
<evidence type="ECO:0000256" key="2">
    <source>
        <dbReference type="RuleBase" id="RU102079"/>
    </source>
</evidence>
<dbReference type="PANTHER" id="PTHR11346">
    <property type="entry name" value="GALECTIN"/>
    <property type="match status" value="1"/>
</dbReference>
<evidence type="ECO:0000259" key="3">
    <source>
        <dbReference type="PROSITE" id="PS51304"/>
    </source>
</evidence>
<dbReference type="Gene3D" id="2.60.120.200">
    <property type="match status" value="2"/>
</dbReference>
<keyword evidence="1 2" id="KW-0430">Lectin</keyword>
<dbReference type="FunFam" id="2.60.120.200:FF:000078">
    <property type="entry name" value="Galectin"/>
    <property type="match status" value="2"/>
</dbReference>
<dbReference type="InterPro" id="IPR044156">
    <property type="entry name" value="Galectin-like"/>
</dbReference>
<dbReference type="CDD" id="cd00070">
    <property type="entry name" value="GLECT"/>
    <property type="match status" value="2"/>
</dbReference>
<evidence type="ECO:0000313" key="5">
    <source>
        <dbReference type="Proteomes" id="UP000558488"/>
    </source>
</evidence>
<reference evidence="4 5" key="1">
    <citation type="journal article" date="2020" name="Nature">
        <title>Six reference-quality genomes reveal evolution of bat adaptations.</title>
        <authorList>
            <person name="Jebb D."/>
            <person name="Huang Z."/>
            <person name="Pippel M."/>
            <person name="Hughes G.M."/>
            <person name="Lavrichenko K."/>
            <person name="Devanna P."/>
            <person name="Winkler S."/>
            <person name="Jermiin L.S."/>
            <person name="Skirmuntt E.C."/>
            <person name="Katzourakis A."/>
            <person name="Burkitt-Gray L."/>
            <person name="Ray D.A."/>
            <person name="Sullivan K.A.M."/>
            <person name="Roscito J.G."/>
            <person name="Kirilenko B.M."/>
            <person name="Davalos L.M."/>
            <person name="Corthals A.P."/>
            <person name="Power M.L."/>
            <person name="Jones G."/>
            <person name="Ransome R.D."/>
            <person name="Dechmann D.K.N."/>
            <person name="Locatelli A.G."/>
            <person name="Puechmaille S.J."/>
            <person name="Fedrigo O."/>
            <person name="Jarvis E.D."/>
            <person name="Hiller M."/>
            <person name="Vernes S.C."/>
            <person name="Myers E.W."/>
            <person name="Teeling E.C."/>
        </authorList>
    </citation>
    <scope>NUCLEOTIDE SEQUENCE [LARGE SCALE GENOMIC DNA]</scope>
    <source>
        <strain evidence="4">MPipKuh1</strain>
        <tissue evidence="4">Flight muscle</tissue>
    </source>
</reference>
<name>A0A7J7SMI2_PIPKU</name>
<gene>
    <name evidence="4" type="ORF">mPipKuh1_007531</name>
</gene>
<dbReference type="Proteomes" id="UP000558488">
    <property type="component" value="Unassembled WGS sequence"/>
</dbReference>
<dbReference type="SUPFAM" id="SSF49899">
    <property type="entry name" value="Concanavalin A-like lectins/glucanases"/>
    <property type="match status" value="2"/>
</dbReference>
<dbReference type="InterPro" id="IPR013320">
    <property type="entry name" value="ConA-like_dom_sf"/>
</dbReference>
<feature type="domain" description="Galectin" evidence="3">
    <location>
        <begin position="17"/>
        <end position="148"/>
    </location>
</feature>
<dbReference type="GO" id="GO:0030246">
    <property type="term" value="F:carbohydrate binding"/>
    <property type="evidence" value="ECO:0007669"/>
    <property type="project" value="UniProtKB-UniRule"/>
</dbReference>
<dbReference type="Pfam" id="PF00337">
    <property type="entry name" value="Gal-bind_lectin"/>
    <property type="match status" value="2"/>
</dbReference>
<evidence type="ECO:0000256" key="1">
    <source>
        <dbReference type="ARBA" id="ARBA00022734"/>
    </source>
</evidence>
<dbReference type="InterPro" id="IPR001079">
    <property type="entry name" value="Galectin_CRD"/>
</dbReference>
<dbReference type="SMART" id="SM00276">
    <property type="entry name" value="GLECT"/>
    <property type="match status" value="2"/>
</dbReference>
<dbReference type="PROSITE" id="PS51304">
    <property type="entry name" value="GALECTIN"/>
    <property type="match status" value="2"/>
</dbReference>
<proteinExistence type="predicted"/>
<protein>
    <recommendedName>
        <fullName evidence="2">Galectin</fullName>
    </recommendedName>
</protein>
<evidence type="ECO:0000313" key="4">
    <source>
        <dbReference type="EMBL" id="KAF6289631.1"/>
    </source>
</evidence>
<organism evidence="4 5">
    <name type="scientific">Pipistrellus kuhlii</name>
    <name type="common">Kuhl's pipistrelle</name>
    <dbReference type="NCBI Taxonomy" id="59472"/>
    <lineage>
        <taxon>Eukaryota</taxon>
        <taxon>Metazoa</taxon>
        <taxon>Chordata</taxon>
        <taxon>Craniata</taxon>
        <taxon>Vertebrata</taxon>
        <taxon>Euteleostomi</taxon>
        <taxon>Mammalia</taxon>
        <taxon>Eutheria</taxon>
        <taxon>Laurasiatheria</taxon>
        <taxon>Chiroptera</taxon>
        <taxon>Yangochiroptera</taxon>
        <taxon>Vespertilionidae</taxon>
        <taxon>Pipistrellus</taxon>
    </lineage>
</organism>
<feature type="domain" description="Galectin" evidence="3">
    <location>
        <begin position="188"/>
        <end position="319"/>
    </location>
</feature>
<accession>A0A7J7SMI2</accession>
<sequence>MAPYCYQLSFVNPVVPFSRATQGGLQCGHQITVKGVFLQSHGTRFAVNFHMGFSDEDIAFHFNPRFEEGGYVVCNTKQKKWSKKEERTMINPFQVGIPFEISFLVENSCFQVMVNGKEFTKYTHRVPFHRVDTISFTGGVEVTWMSIEDTCAVPVQKIFSAVVSSPSPCGSLESEEQKPKIVPFFKDTLGGDRYILNCGHQITVKGVFLQSCGTRFAVNFQTGFSDDDIAFQFNPRFEEGGYVVCNTKQKGLWKQEEKTMRNPFQMGKPFEISFLVENSCFQVMVNGKEFTKYTHRMPFHRVDTISFTGGVEVKEISIEDTRAVSVQKDDL</sequence>
<dbReference type="PANTHER" id="PTHR11346:SF147">
    <property type="entry name" value="GALECTIN"/>
    <property type="match status" value="1"/>
</dbReference>
<dbReference type="AlphaFoldDB" id="A0A7J7SMI2"/>
<comment type="caution">
    <text evidence="4">The sequence shown here is derived from an EMBL/GenBank/DDBJ whole genome shotgun (WGS) entry which is preliminary data.</text>
</comment>